<gene>
    <name evidence="1" type="ORF">NMS_0515</name>
</gene>
<evidence type="ECO:0000313" key="2">
    <source>
        <dbReference type="Proteomes" id="UP000031760"/>
    </source>
</evidence>
<keyword evidence="2" id="KW-1185">Reference proteome</keyword>
<accession>W8VNL0</accession>
<reference evidence="1 2" key="1">
    <citation type="journal article" date="2014" name="Proc. Natl. Acad. Sci. U.S.A.">
        <title>Functional characterization of flavobacteria rhodopsins reveals a unique class of light-driven chloride pump in bacteria.</title>
        <authorList>
            <person name="Yoshizawa S."/>
            <person name="Kumagai Y."/>
            <person name="Kim H."/>
            <person name="Ogura Y."/>
            <person name="Hayashi T."/>
            <person name="Iwasaki W."/>
            <person name="DeLong E.F."/>
            <person name="Kogure K."/>
        </authorList>
    </citation>
    <scope>NUCLEOTIDE SEQUENCE [LARGE SCALE GENOMIC DNA]</scope>
    <source>
        <strain evidence="1 2">S1-08</strain>
    </source>
</reference>
<name>W8VNL0_9FLAO</name>
<organism evidence="1 2">
    <name type="scientific">Nonlabens marinus S1-08</name>
    <dbReference type="NCBI Taxonomy" id="1454201"/>
    <lineage>
        <taxon>Bacteria</taxon>
        <taxon>Pseudomonadati</taxon>
        <taxon>Bacteroidota</taxon>
        <taxon>Flavobacteriia</taxon>
        <taxon>Flavobacteriales</taxon>
        <taxon>Flavobacteriaceae</taxon>
        <taxon>Nonlabens</taxon>
    </lineage>
</organism>
<sequence>MVSVEKKAIRIRKYFMKEGSIKGVCKIKESDLIQAACYEYIVRFSIKKASRKLAFK</sequence>
<dbReference type="HOGENOM" id="CLU_3009791_0_0_10"/>
<evidence type="ECO:0000313" key="1">
    <source>
        <dbReference type="EMBL" id="BAO54524.1"/>
    </source>
</evidence>
<dbReference type="Proteomes" id="UP000031760">
    <property type="component" value="Chromosome"/>
</dbReference>
<protein>
    <submittedName>
        <fullName evidence="1">Uncharacterized protein</fullName>
    </submittedName>
</protein>
<dbReference type="KEGG" id="nmf:NMS_0515"/>
<proteinExistence type="predicted"/>
<dbReference type="AlphaFoldDB" id="W8VNL0"/>
<dbReference type="EMBL" id="AP014548">
    <property type="protein sequence ID" value="BAO54524.1"/>
    <property type="molecule type" value="Genomic_DNA"/>
</dbReference>